<evidence type="ECO:0000313" key="1">
    <source>
        <dbReference type="EMBL" id="GKU87935.1"/>
    </source>
</evidence>
<protein>
    <submittedName>
        <fullName evidence="1">Uncharacterized protein</fullName>
    </submittedName>
</protein>
<proteinExistence type="predicted"/>
<name>A0AAV5HMH0_9ROSI</name>
<evidence type="ECO:0000313" key="2">
    <source>
        <dbReference type="Proteomes" id="UP001054252"/>
    </source>
</evidence>
<comment type="caution">
    <text evidence="1">The sequence shown here is derived from an EMBL/GenBank/DDBJ whole genome shotgun (WGS) entry which is preliminary data.</text>
</comment>
<organism evidence="1 2">
    <name type="scientific">Rubroshorea leprosula</name>
    <dbReference type="NCBI Taxonomy" id="152421"/>
    <lineage>
        <taxon>Eukaryota</taxon>
        <taxon>Viridiplantae</taxon>
        <taxon>Streptophyta</taxon>
        <taxon>Embryophyta</taxon>
        <taxon>Tracheophyta</taxon>
        <taxon>Spermatophyta</taxon>
        <taxon>Magnoliopsida</taxon>
        <taxon>eudicotyledons</taxon>
        <taxon>Gunneridae</taxon>
        <taxon>Pentapetalae</taxon>
        <taxon>rosids</taxon>
        <taxon>malvids</taxon>
        <taxon>Malvales</taxon>
        <taxon>Dipterocarpaceae</taxon>
        <taxon>Rubroshorea</taxon>
    </lineage>
</organism>
<gene>
    <name evidence="1" type="ORF">SLEP1_g2262</name>
</gene>
<dbReference type="Proteomes" id="UP001054252">
    <property type="component" value="Unassembled WGS sequence"/>
</dbReference>
<reference evidence="1 2" key="1">
    <citation type="journal article" date="2021" name="Commun. Biol.">
        <title>The genome of Shorea leprosula (Dipterocarpaceae) highlights the ecological relevance of drought in aseasonal tropical rainforests.</title>
        <authorList>
            <person name="Ng K.K.S."/>
            <person name="Kobayashi M.J."/>
            <person name="Fawcett J.A."/>
            <person name="Hatakeyama M."/>
            <person name="Paape T."/>
            <person name="Ng C.H."/>
            <person name="Ang C.C."/>
            <person name="Tnah L.H."/>
            <person name="Lee C.T."/>
            <person name="Nishiyama T."/>
            <person name="Sese J."/>
            <person name="O'Brien M.J."/>
            <person name="Copetti D."/>
            <person name="Mohd Noor M.I."/>
            <person name="Ong R.C."/>
            <person name="Putra M."/>
            <person name="Sireger I.Z."/>
            <person name="Indrioko S."/>
            <person name="Kosugi Y."/>
            <person name="Izuno A."/>
            <person name="Isagi Y."/>
            <person name="Lee S.L."/>
            <person name="Shimizu K.K."/>
        </authorList>
    </citation>
    <scope>NUCLEOTIDE SEQUENCE [LARGE SCALE GENOMIC DNA]</scope>
    <source>
        <strain evidence="1">214</strain>
    </source>
</reference>
<dbReference type="EMBL" id="BPVZ01000002">
    <property type="protein sequence ID" value="GKU87935.1"/>
    <property type="molecule type" value="Genomic_DNA"/>
</dbReference>
<accession>A0AAV5HMH0</accession>
<sequence length="89" mass="9753">MYLFVQSKIIGAISSKFQQTKVSVFGSRQDHAICQSHYMALSSLLLWTLLLVLGNISTDLIATTFCCSSSTEIGHGKAAPVRKTPSWMT</sequence>
<keyword evidence="2" id="KW-1185">Reference proteome</keyword>
<dbReference type="AlphaFoldDB" id="A0AAV5HMH0"/>